<proteinExistence type="predicted"/>
<dbReference type="AlphaFoldDB" id="A0A845UHI1"/>
<protein>
    <submittedName>
        <fullName evidence="1">Uncharacterized protein</fullName>
    </submittedName>
</protein>
<name>A0A845UHI1_9PROT</name>
<evidence type="ECO:0000313" key="1">
    <source>
        <dbReference type="EMBL" id="NDU43980.1"/>
    </source>
</evidence>
<reference evidence="1" key="1">
    <citation type="submission" date="2019-11" db="EMBL/GenBank/DDBJ databases">
        <title>Acidithiobacillus ferrianus sp. nov.: a facultatively anaerobic and extremely acidophilic chemolithoautotroph.</title>
        <authorList>
            <person name="Norris P.R."/>
            <person name="Falagan C."/>
            <person name="Moya-Beltran A."/>
            <person name="Castro M."/>
            <person name="Quatrini R."/>
            <person name="Johnson D.B."/>
        </authorList>
    </citation>
    <scope>NUCLEOTIDE SEQUENCE [LARGE SCALE GENOMIC DNA]</scope>
    <source>
        <strain evidence="1">MG</strain>
    </source>
</reference>
<gene>
    <name evidence="1" type="ORF">GL267_15510</name>
</gene>
<accession>A0A845UHI1</accession>
<comment type="caution">
    <text evidence="1">The sequence shown here is derived from an EMBL/GenBank/DDBJ whole genome shotgun (WGS) entry which is preliminary data.</text>
</comment>
<dbReference type="EMBL" id="WNJL01000053">
    <property type="protein sequence ID" value="NDU43980.1"/>
    <property type="molecule type" value="Genomic_DNA"/>
</dbReference>
<sequence>MNTRQYVRPFVNTIKTDVVDADADWEAVRWHSMGFAALTCCVSARGDMYLCTLLIHWARAIITCQHKGRASWINRLLAGSP</sequence>
<dbReference type="RefSeq" id="WP_163099588.1">
    <property type="nucleotide sequence ID" value="NZ_CP127523.1"/>
</dbReference>
<organism evidence="1">
    <name type="scientific">Acidithiobacillus ferrianus</name>
    <dbReference type="NCBI Taxonomy" id="2678518"/>
    <lineage>
        <taxon>Bacteria</taxon>
        <taxon>Pseudomonadati</taxon>
        <taxon>Pseudomonadota</taxon>
        <taxon>Acidithiobacillia</taxon>
        <taxon>Acidithiobacillales</taxon>
        <taxon>Acidithiobacillaceae</taxon>
        <taxon>Acidithiobacillus</taxon>
    </lineage>
</organism>